<keyword evidence="2" id="KW-1185">Reference proteome</keyword>
<evidence type="ECO:0008006" key="3">
    <source>
        <dbReference type="Google" id="ProtNLM"/>
    </source>
</evidence>
<dbReference type="Gene3D" id="3.40.395.10">
    <property type="entry name" value="Adenoviral Proteinase, Chain A"/>
    <property type="match status" value="1"/>
</dbReference>
<reference evidence="1 2" key="1">
    <citation type="submission" date="2023-09" db="EMBL/GenBank/DDBJ databases">
        <authorList>
            <person name="Wang M."/>
        </authorList>
    </citation>
    <scope>NUCLEOTIDE SEQUENCE [LARGE SCALE GENOMIC DNA]</scope>
    <source>
        <strain evidence="1">GT-2023</strain>
        <tissue evidence="1">Liver</tissue>
    </source>
</reference>
<organism evidence="1 2">
    <name type="scientific">Cirrhinus molitorella</name>
    <name type="common">mud carp</name>
    <dbReference type="NCBI Taxonomy" id="172907"/>
    <lineage>
        <taxon>Eukaryota</taxon>
        <taxon>Metazoa</taxon>
        <taxon>Chordata</taxon>
        <taxon>Craniata</taxon>
        <taxon>Vertebrata</taxon>
        <taxon>Euteleostomi</taxon>
        <taxon>Actinopterygii</taxon>
        <taxon>Neopterygii</taxon>
        <taxon>Teleostei</taxon>
        <taxon>Ostariophysi</taxon>
        <taxon>Cypriniformes</taxon>
        <taxon>Cyprinidae</taxon>
        <taxon>Labeoninae</taxon>
        <taxon>Labeonini</taxon>
        <taxon>Cirrhinus</taxon>
    </lineage>
</organism>
<gene>
    <name evidence="1" type="ORF">QQF64_033815</name>
</gene>
<accession>A0ABR3MUZ4</accession>
<dbReference type="EMBL" id="JAYMGO010000009">
    <property type="protein sequence ID" value="KAL1268452.1"/>
    <property type="molecule type" value="Genomic_DNA"/>
</dbReference>
<sequence length="90" mass="10005">MNPFGEGKNKFIHCCKAVRDFMDHKGFQDTTWKCLKLPHSLQSDSNSCGVFMCKFAEAILTGGNLSFPCDPDAIAVMCEDIGQRLLNESD</sequence>
<protein>
    <recommendedName>
        <fullName evidence="3">Ubiquitin-like protease family profile domain-containing protein</fullName>
    </recommendedName>
</protein>
<dbReference type="Proteomes" id="UP001558613">
    <property type="component" value="Unassembled WGS sequence"/>
</dbReference>
<dbReference type="InterPro" id="IPR038765">
    <property type="entry name" value="Papain-like_cys_pep_sf"/>
</dbReference>
<evidence type="ECO:0000313" key="2">
    <source>
        <dbReference type="Proteomes" id="UP001558613"/>
    </source>
</evidence>
<evidence type="ECO:0000313" key="1">
    <source>
        <dbReference type="EMBL" id="KAL1268452.1"/>
    </source>
</evidence>
<proteinExistence type="predicted"/>
<name>A0ABR3MUZ4_9TELE</name>
<dbReference type="SUPFAM" id="SSF54001">
    <property type="entry name" value="Cysteine proteinases"/>
    <property type="match status" value="1"/>
</dbReference>
<comment type="caution">
    <text evidence="1">The sequence shown here is derived from an EMBL/GenBank/DDBJ whole genome shotgun (WGS) entry which is preliminary data.</text>
</comment>